<dbReference type="EMBL" id="PYAW01000003">
    <property type="protein sequence ID" value="PSL46026.1"/>
    <property type="molecule type" value="Genomic_DNA"/>
</dbReference>
<name>A0A2P8HII3_CHINA</name>
<keyword evidence="1" id="KW-1133">Transmembrane helix</keyword>
<feature type="transmembrane region" description="Helical" evidence="1">
    <location>
        <begin position="12"/>
        <end position="33"/>
    </location>
</feature>
<gene>
    <name evidence="2" type="ORF">CLV51_1032</name>
</gene>
<dbReference type="Proteomes" id="UP000240971">
    <property type="component" value="Unassembled WGS sequence"/>
</dbReference>
<dbReference type="RefSeq" id="WP_106528843.1">
    <property type="nucleotide sequence ID" value="NZ_PYAW01000003.1"/>
</dbReference>
<keyword evidence="1" id="KW-0812">Transmembrane</keyword>
<accession>A0A2P8HII3</accession>
<evidence type="ECO:0000313" key="3">
    <source>
        <dbReference type="Proteomes" id="UP000240971"/>
    </source>
</evidence>
<protein>
    <submittedName>
        <fullName evidence="2">Uncharacterized protein</fullName>
    </submittedName>
</protein>
<proteinExistence type="predicted"/>
<evidence type="ECO:0000256" key="1">
    <source>
        <dbReference type="SAM" id="Phobius"/>
    </source>
</evidence>
<comment type="caution">
    <text evidence="2">The sequence shown here is derived from an EMBL/GenBank/DDBJ whole genome shotgun (WGS) entry which is preliminary data.</text>
</comment>
<organism evidence="2 3">
    <name type="scientific">Chitinophaga niastensis</name>
    <dbReference type="NCBI Taxonomy" id="536980"/>
    <lineage>
        <taxon>Bacteria</taxon>
        <taxon>Pseudomonadati</taxon>
        <taxon>Bacteroidota</taxon>
        <taxon>Chitinophagia</taxon>
        <taxon>Chitinophagales</taxon>
        <taxon>Chitinophagaceae</taxon>
        <taxon>Chitinophaga</taxon>
    </lineage>
</organism>
<keyword evidence="3" id="KW-1185">Reference proteome</keyword>
<reference evidence="2 3" key="1">
    <citation type="submission" date="2018-03" db="EMBL/GenBank/DDBJ databases">
        <title>Genomic Encyclopedia of Archaeal and Bacterial Type Strains, Phase II (KMG-II): from individual species to whole genera.</title>
        <authorList>
            <person name="Goeker M."/>
        </authorList>
    </citation>
    <scope>NUCLEOTIDE SEQUENCE [LARGE SCALE GENOMIC DNA]</scope>
    <source>
        <strain evidence="2 3">DSM 24859</strain>
    </source>
</reference>
<dbReference type="AlphaFoldDB" id="A0A2P8HII3"/>
<keyword evidence="1" id="KW-0472">Membrane</keyword>
<sequence>MKKIQSLAMKKYAWLLKILVPLLAITVVAVTFARVPHWLHGAPHTAVTPPVADNGVTYSQEDKNRLNELIAVYAHMDSCRVVFASGAMDATDPADSTASLHSPFRFCKNGDELYYQTGDVEMIALKNIYVSVSHNTKKMFVGPARKVMPPFQLPADSLVRIWMSEHYTLAGSAEESKGSVRLLCGNHITCKEYRFDYDPAARVLKGLYMRLTNLNDPLNNSMDKEVKISINQWREDHIPDALLRPGSYLVQGREGWKPAGAYADYTLISLF</sequence>
<dbReference type="OrthoDB" id="642516at2"/>
<evidence type="ECO:0000313" key="2">
    <source>
        <dbReference type="EMBL" id="PSL46026.1"/>
    </source>
</evidence>